<dbReference type="InterPro" id="IPR015155">
    <property type="entry name" value="PFU"/>
</dbReference>
<dbReference type="Pfam" id="PF08324">
    <property type="entry name" value="PUL"/>
    <property type="match status" value="1"/>
</dbReference>
<dbReference type="PANTHER" id="PTHR19849">
    <property type="entry name" value="PHOSPHOLIPASE A-2-ACTIVATING PROTEIN"/>
    <property type="match status" value="1"/>
</dbReference>
<evidence type="ECO:0000256" key="1">
    <source>
        <dbReference type="ARBA" id="ARBA00004123"/>
    </source>
</evidence>
<dbReference type="STRING" id="284811.Q755S0"/>
<dbReference type="InterPro" id="IPR011989">
    <property type="entry name" value="ARM-like"/>
</dbReference>
<dbReference type="HOGENOM" id="CLU_011791_2_0_1"/>
<dbReference type="InterPro" id="IPR020472">
    <property type="entry name" value="WD40_PAC1"/>
</dbReference>
<reference evidence="12" key="2">
    <citation type="journal article" date="2013" name="G3 (Bethesda)">
        <title>Genomes of Ashbya fungi isolated from insects reveal four mating-type loci, numerous translocations, lack of transposons, and distinct gene duplications.</title>
        <authorList>
            <person name="Dietrich F.S."/>
            <person name="Voegeli S."/>
            <person name="Kuo S."/>
            <person name="Philippsen P."/>
        </authorList>
    </citation>
    <scope>GENOME REANNOTATION</scope>
    <source>
        <strain evidence="12">ATCC 10895 / CBS 109.51 / FGSC 9923 / NRRL Y-1056</strain>
    </source>
</reference>
<evidence type="ECO:0000256" key="5">
    <source>
        <dbReference type="ARBA" id="ARBA00022574"/>
    </source>
</evidence>
<evidence type="ECO:0000256" key="8">
    <source>
        <dbReference type="PROSITE-ProRule" id="PRU00221"/>
    </source>
</evidence>
<accession>Q755S0</accession>
<dbReference type="SUPFAM" id="SSF50978">
    <property type="entry name" value="WD40 repeat-like"/>
    <property type="match status" value="1"/>
</dbReference>
<keyword evidence="6" id="KW-0677">Repeat</keyword>
<dbReference type="InterPro" id="IPR036322">
    <property type="entry name" value="WD40_repeat_dom_sf"/>
</dbReference>
<dbReference type="InParanoid" id="Q755S0"/>
<comment type="similarity">
    <text evidence="3">Belongs to the WD repeat PLAP family.</text>
</comment>
<dbReference type="GeneID" id="4621524"/>
<keyword evidence="7" id="KW-0539">Nucleus</keyword>
<evidence type="ECO:0000259" key="9">
    <source>
        <dbReference type="PROSITE" id="PS51394"/>
    </source>
</evidence>
<dbReference type="GO" id="GO:0005737">
    <property type="term" value="C:cytoplasm"/>
    <property type="evidence" value="ECO:0000318"/>
    <property type="project" value="GO_Central"/>
</dbReference>
<dbReference type="eggNOG" id="KOG0301">
    <property type="taxonomic scope" value="Eukaryota"/>
</dbReference>
<dbReference type="FunFam" id="2.130.10.10:FF:000175">
    <property type="entry name" value="Phospholipase A-2-activating protein"/>
    <property type="match status" value="1"/>
</dbReference>
<evidence type="ECO:0000256" key="3">
    <source>
        <dbReference type="ARBA" id="ARBA00008495"/>
    </source>
</evidence>
<dbReference type="GO" id="GO:0043130">
    <property type="term" value="F:ubiquitin binding"/>
    <property type="evidence" value="ECO:0000318"/>
    <property type="project" value="GO_Central"/>
</dbReference>
<dbReference type="SMART" id="SM00320">
    <property type="entry name" value="WD40"/>
    <property type="match status" value="6"/>
</dbReference>
<dbReference type="RefSeq" id="NP_985303.2">
    <property type="nucleotide sequence ID" value="NM_210657.2"/>
</dbReference>
<dbReference type="CDD" id="cd00200">
    <property type="entry name" value="WD40"/>
    <property type="match status" value="1"/>
</dbReference>
<dbReference type="GO" id="GO:0010992">
    <property type="term" value="P:ubiquitin recycling"/>
    <property type="evidence" value="ECO:0000318"/>
    <property type="project" value="GO_Central"/>
</dbReference>
<dbReference type="InterPro" id="IPR013535">
    <property type="entry name" value="PUL_dom"/>
</dbReference>
<evidence type="ECO:0000259" key="10">
    <source>
        <dbReference type="PROSITE" id="PS51396"/>
    </source>
</evidence>
<dbReference type="PROSITE" id="PS51394">
    <property type="entry name" value="PFU"/>
    <property type="match status" value="1"/>
</dbReference>
<dbReference type="InterPro" id="IPR019775">
    <property type="entry name" value="WD40_repeat_CS"/>
</dbReference>
<dbReference type="PROSITE" id="PS00678">
    <property type="entry name" value="WD_REPEATS_1"/>
    <property type="match status" value="1"/>
</dbReference>
<name>Q755S0_EREGS</name>
<keyword evidence="5 8" id="KW-0853">WD repeat</keyword>
<dbReference type="PRINTS" id="PR00320">
    <property type="entry name" value="GPROTEINBRPT"/>
</dbReference>
<keyword evidence="12" id="KW-1185">Reference proteome</keyword>
<sequence length="714" mass="77879">MAVGCKMYELSSSLLGHSMDVKSVVAISDTQIASGSRDGTVRVWTRDTSDSRLWSGAILHSTERYVNAVCYEENEQLVFFGGQEAVIGAVSPLVLEVQDASYLLAGHSGNVCALEARDGQLVSSSWDQTARVWREGTEERALSGHNATVWHALALGYDRFLTASADKTIKLWDGARDLATYNVHTDVVRHLALAPDGHHFASCSNDGSVKVHTLDGKTVRTFDGHESFVYCVKYLPDGGLVSCGEDKTVRVWDMSGHVRQVIRLCATSLWSLDVLPNGDIVVGGSDGKILIFTVDPARVAPVEELEQLREAVASTAINAKVIDFDESKLSPYETIQAPGKSEGQVVVVKAPSGVIEAHQFSGGQWAKVGDVVGSSGSDLKTEFQGKMYDYVFDVDIQDGAPPLKLALNANDNPYDAADKFIAQNDLPVSYKNQVVEFILKNSQGLTLEQQGPSDRARQSASGPARRILPVTVYLSLDSFNPDALFKGITKLNTAENRFDDKDLAAIATALLDVPSNYELLFANANIIHSSWTTKIPAYDLMRLLVRYLPSADGISAFVDSGFDSKNPIITMLTIRLLTNAFANKDWGVNLMSSAPMYNSIFGLIDADHPTCPPKQQSSLAVAIATLIYNYSVLVVKENNHDILAIVAEVLNNKYGSSSFILRNEEAAYRLLVAYGNLSTVEGTFAQFAPSISWIRKLKSQYGHISKFQDILNDI</sequence>
<dbReference type="AlphaFoldDB" id="Q755S0"/>
<dbReference type="InterPro" id="IPR001680">
    <property type="entry name" value="WD40_rpt"/>
</dbReference>
<dbReference type="Pfam" id="PF09070">
    <property type="entry name" value="PFU"/>
    <property type="match status" value="1"/>
</dbReference>
<organism evidence="11 12">
    <name type="scientific">Eremothecium gossypii (strain ATCC 10895 / CBS 109.51 / FGSC 9923 / NRRL Y-1056)</name>
    <name type="common">Yeast</name>
    <name type="synonym">Ashbya gossypii</name>
    <dbReference type="NCBI Taxonomy" id="284811"/>
    <lineage>
        <taxon>Eukaryota</taxon>
        <taxon>Fungi</taxon>
        <taxon>Dikarya</taxon>
        <taxon>Ascomycota</taxon>
        <taxon>Saccharomycotina</taxon>
        <taxon>Saccharomycetes</taxon>
        <taxon>Saccharomycetales</taxon>
        <taxon>Saccharomycetaceae</taxon>
        <taxon>Eremothecium</taxon>
    </lineage>
</organism>
<reference evidence="11 12" key="1">
    <citation type="journal article" date="2004" name="Science">
        <title>The Ashbya gossypii genome as a tool for mapping the ancient Saccharomyces cerevisiae genome.</title>
        <authorList>
            <person name="Dietrich F.S."/>
            <person name="Voegeli S."/>
            <person name="Brachat S."/>
            <person name="Lerch A."/>
            <person name="Gates K."/>
            <person name="Steiner S."/>
            <person name="Mohr C."/>
            <person name="Pohlmann R."/>
            <person name="Luedi P."/>
            <person name="Choi S."/>
            <person name="Wing R.A."/>
            <person name="Flavier A."/>
            <person name="Gaffney T.D."/>
            <person name="Philippsen P."/>
        </authorList>
    </citation>
    <scope>NUCLEOTIDE SEQUENCE [LARGE SCALE GENOMIC DNA]</scope>
    <source>
        <strain evidence="12">ATCC 10895 / CBS 109.51 / FGSC 9923 / NRRL Y-1056</strain>
    </source>
</reference>
<dbReference type="Pfam" id="PF00400">
    <property type="entry name" value="WD40"/>
    <property type="match status" value="5"/>
</dbReference>
<dbReference type="InterPro" id="IPR038122">
    <property type="entry name" value="PFU_sf"/>
</dbReference>
<dbReference type="Gene3D" id="2.130.10.10">
    <property type="entry name" value="YVTN repeat-like/Quinoprotein amine dehydrogenase"/>
    <property type="match status" value="1"/>
</dbReference>
<dbReference type="PROSITE" id="PS50082">
    <property type="entry name" value="WD_REPEATS_2"/>
    <property type="match status" value="5"/>
</dbReference>
<dbReference type="InterPro" id="IPR015943">
    <property type="entry name" value="WD40/YVTN_repeat-like_dom_sf"/>
</dbReference>
<feature type="repeat" description="WD" evidence="8">
    <location>
        <begin position="181"/>
        <end position="211"/>
    </location>
</feature>
<feature type="repeat" description="WD" evidence="8">
    <location>
        <begin position="14"/>
        <end position="44"/>
    </location>
</feature>
<keyword evidence="4" id="KW-0963">Cytoplasm</keyword>
<evidence type="ECO:0000256" key="7">
    <source>
        <dbReference type="ARBA" id="ARBA00023242"/>
    </source>
</evidence>
<feature type="repeat" description="WD" evidence="8">
    <location>
        <begin position="104"/>
        <end position="143"/>
    </location>
</feature>
<protein>
    <submittedName>
        <fullName evidence="11">AER448Wp</fullName>
    </submittedName>
</protein>
<feature type="repeat" description="WD" evidence="8">
    <location>
        <begin position="160"/>
        <end position="173"/>
    </location>
</feature>
<evidence type="ECO:0000256" key="4">
    <source>
        <dbReference type="ARBA" id="ARBA00022490"/>
    </source>
</evidence>
<dbReference type="OrthoDB" id="10265988at2759"/>
<dbReference type="Gene3D" id="3.10.20.870">
    <property type="entry name" value="PFU (PLAA family ubiquitin binding), C-terminal domain"/>
    <property type="match status" value="1"/>
</dbReference>
<dbReference type="PROSITE" id="PS51396">
    <property type="entry name" value="PUL"/>
    <property type="match status" value="1"/>
</dbReference>
<dbReference type="GO" id="GO:0043161">
    <property type="term" value="P:proteasome-mediated ubiquitin-dependent protein catabolic process"/>
    <property type="evidence" value="ECO:0000318"/>
    <property type="project" value="GO_Central"/>
</dbReference>
<dbReference type="GO" id="GO:0005634">
    <property type="term" value="C:nucleus"/>
    <property type="evidence" value="ECO:0000318"/>
    <property type="project" value="GO_Central"/>
</dbReference>
<gene>
    <name evidence="11" type="ORF">AGOS_AER448W</name>
</gene>
<evidence type="ECO:0000256" key="6">
    <source>
        <dbReference type="ARBA" id="ARBA00022737"/>
    </source>
</evidence>
<evidence type="ECO:0000313" key="11">
    <source>
        <dbReference type="EMBL" id="AAS53127.2"/>
    </source>
</evidence>
<feature type="repeat" description="WD" evidence="8">
    <location>
        <begin position="222"/>
        <end position="255"/>
    </location>
</feature>
<dbReference type="KEGG" id="ago:AGOS_AER448W"/>
<evidence type="ECO:0000313" key="12">
    <source>
        <dbReference type="Proteomes" id="UP000000591"/>
    </source>
</evidence>
<dbReference type="PROSITE" id="PS50294">
    <property type="entry name" value="WD_REPEATS_REGION"/>
    <property type="match status" value="2"/>
</dbReference>
<comment type="subcellular location">
    <subcellularLocation>
        <location evidence="2">Cytoplasm</location>
    </subcellularLocation>
    <subcellularLocation>
        <location evidence="1">Nucleus</location>
    </subcellularLocation>
</comment>
<dbReference type="OMA" id="STIMVKN"/>
<dbReference type="PANTHER" id="PTHR19849:SF0">
    <property type="entry name" value="PHOSPHOLIPASE A-2-ACTIVATING PROTEIN"/>
    <property type="match status" value="1"/>
</dbReference>
<dbReference type="Proteomes" id="UP000000591">
    <property type="component" value="Chromosome V"/>
</dbReference>
<feature type="domain" description="PFU" evidence="9">
    <location>
        <begin position="357"/>
        <end position="452"/>
    </location>
</feature>
<dbReference type="EMBL" id="AE016818">
    <property type="protein sequence ID" value="AAS53127.2"/>
    <property type="molecule type" value="Genomic_DNA"/>
</dbReference>
<feature type="domain" description="PUL" evidence="10">
    <location>
        <begin position="466"/>
        <end position="714"/>
    </location>
</feature>
<dbReference type="Gene3D" id="1.25.10.10">
    <property type="entry name" value="Leucine-rich Repeat Variant"/>
    <property type="match status" value="1"/>
</dbReference>
<evidence type="ECO:0000256" key="2">
    <source>
        <dbReference type="ARBA" id="ARBA00004496"/>
    </source>
</evidence>
<proteinExistence type="inferred from homology"/>
<dbReference type="FunCoup" id="Q755S0">
    <property type="interactions" value="1470"/>
</dbReference>